<keyword evidence="2" id="KW-1185">Reference proteome</keyword>
<name>A0A2V4NVY8_9ACTN</name>
<organism evidence="1 2">
    <name type="scientific">Streptomyces tateyamensis</name>
    <dbReference type="NCBI Taxonomy" id="565073"/>
    <lineage>
        <taxon>Bacteria</taxon>
        <taxon>Bacillati</taxon>
        <taxon>Actinomycetota</taxon>
        <taxon>Actinomycetes</taxon>
        <taxon>Kitasatosporales</taxon>
        <taxon>Streptomycetaceae</taxon>
        <taxon>Streptomyces</taxon>
    </lineage>
</organism>
<dbReference type="AlphaFoldDB" id="A0A2V4NVY8"/>
<gene>
    <name evidence="1" type="ORF">C7C46_01945</name>
</gene>
<evidence type="ECO:0000313" key="2">
    <source>
        <dbReference type="Proteomes" id="UP000248039"/>
    </source>
</evidence>
<protein>
    <submittedName>
        <fullName evidence="1">Uncharacterized protein</fullName>
    </submittedName>
</protein>
<evidence type="ECO:0000313" key="1">
    <source>
        <dbReference type="EMBL" id="PYC88054.1"/>
    </source>
</evidence>
<comment type="caution">
    <text evidence="1">The sequence shown here is derived from an EMBL/GenBank/DDBJ whole genome shotgun (WGS) entry which is preliminary data.</text>
</comment>
<accession>A0A2V4NVY8</accession>
<sequence>MVDRNGRPAPMSSATAYEARSVAVPFGNCTEPSNVKAGGKSCALRFQCAGCGFYRPDPSYLPAIEEHLHALRSDRETAQAMDAAPFVLRNLADQINAFTDVADTMRNRLEELPVDQRAEIEEAGKILRKARLSEGRTLLPLSVVQRRGDAR</sequence>
<dbReference type="Proteomes" id="UP000248039">
    <property type="component" value="Unassembled WGS sequence"/>
</dbReference>
<dbReference type="EMBL" id="PYBW01000008">
    <property type="protein sequence ID" value="PYC88054.1"/>
    <property type="molecule type" value="Genomic_DNA"/>
</dbReference>
<reference evidence="1 2" key="1">
    <citation type="submission" date="2018-03" db="EMBL/GenBank/DDBJ databases">
        <title>Bioinformatic expansion and discovery of thiopeptide antibiotics.</title>
        <authorList>
            <person name="Schwalen C.J."/>
            <person name="Hudson G.A."/>
            <person name="Mitchell D.A."/>
        </authorList>
    </citation>
    <scope>NUCLEOTIDE SEQUENCE [LARGE SCALE GENOMIC DNA]</scope>
    <source>
        <strain evidence="1 2">ATCC 21389</strain>
    </source>
</reference>
<proteinExistence type="predicted"/>